<reference evidence="1 2" key="1">
    <citation type="submission" date="2019-05" db="EMBL/GenBank/DDBJ databases">
        <title>Another draft genome of Portunus trituberculatus and its Hox gene families provides insights of decapod evolution.</title>
        <authorList>
            <person name="Jeong J.-H."/>
            <person name="Song I."/>
            <person name="Kim S."/>
            <person name="Choi T."/>
            <person name="Kim D."/>
            <person name="Ryu S."/>
            <person name="Kim W."/>
        </authorList>
    </citation>
    <scope>NUCLEOTIDE SEQUENCE [LARGE SCALE GENOMIC DNA]</scope>
    <source>
        <tissue evidence="1">Muscle</tissue>
    </source>
</reference>
<dbReference type="EMBL" id="VSRR010000615">
    <property type="protein sequence ID" value="MPC17713.1"/>
    <property type="molecule type" value="Genomic_DNA"/>
</dbReference>
<dbReference type="AlphaFoldDB" id="A0A5B7D909"/>
<gene>
    <name evidence="1" type="ORF">E2C01_010577</name>
</gene>
<evidence type="ECO:0000313" key="2">
    <source>
        <dbReference type="Proteomes" id="UP000324222"/>
    </source>
</evidence>
<evidence type="ECO:0000313" key="1">
    <source>
        <dbReference type="EMBL" id="MPC17713.1"/>
    </source>
</evidence>
<protein>
    <submittedName>
        <fullName evidence="1">Uncharacterized protein</fullName>
    </submittedName>
</protein>
<name>A0A5B7D909_PORTR</name>
<dbReference type="Proteomes" id="UP000324222">
    <property type="component" value="Unassembled WGS sequence"/>
</dbReference>
<organism evidence="1 2">
    <name type="scientific">Portunus trituberculatus</name>
    <name type="common">Swimming crab</name>
    <name type="synonym">Neptunus trituberculatus</name>
    <dbReference type="NCBI Taxonomy" id="210409"/>
    <lineage>
        <taxon>Eukaryota</taxon>
        <taxon>Metazoa</taxon>
        <taxon>Ecdysozoa</taxon>
        <taxon>Arthropoda</taxon>
        <taxon>Crustacea</taxon>
        <taxon>Multicrustacea</taxon>
        <taxon>Malacostraca</taxon>
        <taxon>Eumalacostraca</taxon>
        <taxon>Eucarida</taxon>
        <taxon>Decapoda</taxon>
        <taxon>Pleocyemata</taxon>
        <taxon>Brachyura</taxon>
        <taxon>Eubrachyura</taxon>
        <taxon>Portunoidea</taxon>
        <taxon>Portunidae</taxon>
        <taxon>Portuninae</taxon>
        <taxon>Portunus</taxon>
    </lineage>
</organism>
<keyword evidence="2" id="KW-1185">Reference proteome</keyword>
<dbReference type="OrthoDB" id="6379244at2759"/>
<sequence length="447" mass="51023">MSLEPVYPLQEDLEVEIPESDAVPQNAVCSTQDFLKTTEAVGEESDTNLDGSTSKNGPTFWPLPVAGKFMGINQVVDILKHTNEILESIPLGEKSNVFFVIKKKLHNGKLSCRDDCGDWSSKDARSVDSYFLLDNEGNLKNVFLRNNLYVNHTRKMKKSIWTPLKPQPAKESVLRIHRFYATLKAKDDYIKRLTCIMSGNVDYSDRMLVEYCGEYLKPQSGHLVSAKRIRKNYNSRIGCETNISCQACLDVAENIQDKGLNHSKYKLEEMTKNGKSTKQKQDEKFQVSNLADYLPEMRAAFSKNFSRQSTNEVGLGGAEDTSDEKPKSLKELIYQKLHDSMDKKDPGFRYYFIEEIAEVLEMLKNDLNVQEIIDRKNQPPCSILGKIILNFEICSTNGHEEGLMKALRRCFPKAECTLCPKHLKDCMREYLCEVVKCEPDDENNFKS</sequence>
<accession>A0A5B7D909</accession>
<comment type="caution">
    <text evidence="1">The sequence shown here is derived from an EMBL/GenBank/DDBJ whole genome shotgun (WGS) entry which is preliminary data.</text>
</comment>
<proteinExistence type="predicted"/>